<dbReference type="GO" id="GO:0006744">
    <property type="term" value="P:ubiquinone biosynthetic process"/>
    <property type="evidence" value="ECO:0007669"/>
    <property type="project" value="UniProtKB-KW"/>
</dbReference>
<evidence type="ECO:0000256" key="4">
    <source>
        <dbReference type="ARBA" id="ARBA00022723"/>
    </source>
</evidence>
<keyword evidence="8" id="KW-0472">Membrane</keyword>
<protein>
    <submittedName>
        <fullName evidence="9">2-nonaprenyl-3-methyl-6-methoxy-1,4-benzoquinol hydroxylase</fullName>
        <ecNumber evidence="9">1.14.13.-</ecNumber>
    </submittedName>
</protein>
<dbReference type="NCBIfam" id="NF033656">
    <property type="entry name" value="DMQ_monoox_COQ7"/>
    <property type="match status" value="1"/>
</dbReference>
<dbReference type="CDD" id="cd01042">
    <property type="entry name" value="DMQH"/>
    <property type="match status" value="1"/>
</dbReference>
<keyword evidence="2" id="KW-1003">Cell membrane</keyword>
<gene>
    <name evidence="9" type="primary">coq7_5</name>
    <name evidence="9" type="ORF">GALL_250240</name>
</gene>
<proteinExistence type="inferred from homology"/>
<dbReference type="PANTHER" id="PTHR11237">
    <property type="entry name" value="COENZYME Q10 BIOSYNTHESIS PROTEIN 7"/>
    <property type="match status" value="1"/>
</dbReference>
<evidence type="ECO:0000256" key="7">
    <source>
        <dbReference type="ARBA" id="ARBA00023033"/>
    </source>
</evidence>
<keyword evidence="4" id="KW-0479">Metal-binding</keyword>
<dbReference type="GO" id="GO:0004497">
    <property type="term" value="F:monooxygenase activity"/>
    <property type="evidence" value="ECO:0007669"/>
    <property type="project" value="UniProtKB-KW"/>
</dbReference>
<evidence type="ECO:0000256" key="5">
    <source>
        <dbReference type="ARBA" id="ARBA00023002"/>
    </source>
</evidence>
<dbReference type="InterPro" id="IPR009078">
    <property type="entry name" value="Ferritin-like_SF"/>
</dbReference>
<dbReference type="AlphaFoldDB" id="A0A1J5RAF0"/>
<dbReference type="InterPro" id="IPR011566">
    <property type="entry name" value="Ubq_synth_Coq7"/>
</dbReference>
<dbReference type="SUPFAM" id="SSF47240">
    <property type="entry name" value="Ferritin-like"/>
    <property type="match status" value="1"/>
</dbReference>
<evidence type="ECO:0000313" key="9">
    <source>
        <dbReference type="EMBL" id="OIQ93048.1"/>
    </source>
</evidence>
<accession>A0A1J5RAF0</accession>
<comment type="caution">
    <text evidence="9">The sequence shown here is derived from an EMBL/GenBank/DDBJ whole genome shotgun (WGS) entry which is preliminary data.</text>
</comment>
<dbReference type="InterPro" id="IPR047809">
    <property type="entry name" value="COQ7_proteobact"/>
</dbReference>
<evidence type="ECO:0000256" key="8">
    <source>
        <dbReference type="ARBA" id="ARBA00023136"/>
    </source>
</evidence>
<sequence length="208" mass="22913">MLNLDNLIIEFDKGLRTLFANAPTARPYPDADITDSAMSDAEKKHAAALMRINHTGEICAQALYQGQALTARDPGVQEKLEHAAWEETEHLAWTSHRVHELGGRLSLLNPFWYTSSLALGALAGALGDKWNLGFLAETERQVGAHLQSHLDSLPKQDAKSRAVARQMYVDEVGHADMAVELGAAELPLPVKLAMRGMSKVMTRTVYWV</sequence>
<keyword evidence="7" id="KW-0503">Monooxygenase</keyword>
<dbReference type="HAMAP" id="MF_01658">
    <property type="entry name" value="COQ7"/>
    <property type="match status" value="1"/>
</dbReference>
<comment type="pathway">
    <text evidence="1">Cofactor biosynthesis; ubiquinone biosynthesis.</text>
</comment>
<dbReference type="Gene3D" id="1.20.1260.10">
    <property type="match status" value="1"/>
</dbReference>
<keyword evidence="5 9" id="KW-0560">Oxidoreductase</keyword>
<keyword evidence="6" id="KW-0408">Iron</keyword>
<reference evidence="9" key="1">
    <citation type="submission" date="2016-10" db="EMBL/GenBank/DDBJ databases">
        <title>Sequence of Gallionella enrichment culture.</title>
        <authorList>
            <person name="Poehlein A."/>
            <person name="Muehling M."/>
            <person name="Daniel R."/>
        </authorList>
    </citation>
    <scope>NUCLEOTIDE SEQUENCE</scope>
</reference>
<keyword evidence="3" id="KW-0831">Ubiquinone biosynthesis</keyword>
<dbReference type="EC" id="1.14.13.-" evidence="9"/>
<dbReference type="PANTHER" id="PTHR11237:SF4">
    <property type="entry name" value="5-DEMETHOXYUBIQUINONE HYDROXYLASE, MITOCHONDRIAL"/>
    <property type="match status" value="1"/>
</dbReference>
<evidence type="ECO:0000256" key="1">
    <source>
        <dbReference type="ARBA" id="ARBA00004749"/>
    </source>
</evidence>
<organism evidence="9">
    <name type="scientific">mine drainage metagenome</name>
    <dbReference type="NCBI Taxonomy" id="410659"/>
    <lineage>
        <taxon>unclassified sequences</taxon>
        <taxon>metagenomes</taxon>
        <taxon>ecological metagenomes</taxon>
    </lineage>
</organism>
<dbReference type="Pfam" id="PF03232">
    <property type="entry name" value="COQ7"/>
    <property type="match status" value="1"/>
</dbReference>
<name>A0A1J5RAF0_9ZZZZ</name>
<evidence type="ECO:0000256" key="6">
    <source>
        <dbReference type="ARBA" id="ARBA00023004"/>
    </source>
</evidence>
<evidence type="ECO:0000256" key="2">
    <source>
        <dbReference type="ARBA" id="ARBA00022475"/>
    </source>
</evidence>
<dbReference type="EMBL" id="MLJW01000216">
    <property type="protein sequence ID" value="OIQ93048.1"/>
    <property type="molecule type" value="Genomic_DNA"/>
</dbReference>
<dbReference type="GO" id="GO:0046872">
    <property type="term" value="F:metal ion binding"/>
    <property type="evidence" value="ECO:0007669"/>
    <property type="project" value="UniProtKB-KW"/>
</dbReference>
<dbReference type="InterPro" id="IPR012347">
    <property type="entry name" value="Ferritin-like"/>
</dbReference>
<evidence type="ECO:0000256" key="3">
    <source>
        <dbReference type="ARBA" id="ARBA00022688"/>
    </source>
</evidence>